<name>A0A2B7YQU2_POLH7</name>
<dbReference type="STRING" id="1447883.A0A2B7YQU2"/>
<comment type="caution">
    <text evidence="2">The sequence shown here is derived from an EMBL/GenBank/DDBJ whole genome shotgun (WGS) entry which is preliminary data.</text>
</comment>
<evidence type="ECO:0000313" key="3">
    <source>
        <dbReference type="Proteomes" id="UP000224634"/>
    </source>
</evidence>
<organism evidence="2 3">
    <name type="scientific">Polytolypa hystricis (strain UAMH7299)</name>
    <dbReference type="NCBI Taxonomy" id="1447883"/>
    <lineage>
        <taxon>Eukaryota</taxon>
        <taxon>Fungi</taxon>
        <taxon>Dikarya</taxon>
        <taxon>Ascomycota</taxon>
        <taxon>Pezizomycotina</taxon>
        <taxon>Eurotiomycetes</taxon>
        <taxon>Eurotiomycetidae</taxon>
        <taxon>Onygenales</taxon>
        <taxon>Onygenales incertae sedis</taxon>
        <taxon>Polytolypa</taxon>
    </lineage>
</organism>
<dbReference type="PANTHER" id="PTHR40640">
    <property type="entry name" value="ANCHORED GLYCOPROTEIN, PUTATIVE (AFU_ORTHOLOGUE AFUA_8G04860)-RELATED"/>
    <property type="match status" value="1"/>
</dbReference>
<evidence type="ECO:0000313" key="2">
    <source>
        <dbReference type="EMBL" id="PGH23232.1"/>
    </source>
</evidence>
<reference evidence="2 3" key="1">
    <citation type="submission" date="2017-10" db="EMBL/GenBank/DDBJ databases">
        <title>Comparative genomics in systemic dimorphic fungi from Ajellomycetaceae.</title>
        <authorList>
            <person name="Munoz J.F."/>
            <person name="Mcewen J.G."/>
            <person name="Clay O.K."/>
            <person name="Cuomo C.A."/>
        </authorList>
    </citation>
    <scope>NUCLEOTIDE SEQUENCE [LARGE SCALE GENOMIC DNA]</scope>
    <source>
        <strain evidence="2 3">UAMH7299</strain>
    </source>
</reference>
<keyword evidence="3" id="KW-1185">Reference proteome</keyword>
<dbReference type="OrthoDB" id="4991875at2759"/>
<accession>A0A2B7YQU2</accession>
<feature type="chain" id="PRO_5012902860" description="GPI anchored cell wall protein" evidence="1">
    <location>
        <begin position="18"/>
        <end position="208"/>
    </location>
</feature>
<keyword evidence="1" id="KW-0732">Signal</keyword>
<dbReference type="EMBL" id="PDNA01000026">
    <property type="protein sequence ID" value="PGH23232.1"/>
    <property type="molecule type" value="Genomic_DNA"/>
</dbReference>
<evidence type="ECO:0008006" key="4">
    <source>
        <dbReference type="Google" id="ProtNLM"/>
    </source>
</evidence>
<dbReference type="PANTHER" id="PTHR40640:SF1">
    <property type="entry name" value="ANCHORED GLYCOPROTEIN, PUTATIVE (AFU_ORTHOLOGUE AFUA_8G04860)-RELATED"/>
    <property type="match status" value="1"/>
</dbReference>
<protein>
    <recommendedName>
        <fullName evidence="4">GPI anchored cell wall protein</fullName>
    </recommendedName>
</protein>
<feature type="signal peptide" evidence="1">
    <location>
        <begin position="1"/>
        <end position="17"/>
    </location>
</feature>
<proteinExistence type="predicted"/>
<dbReference type="AlphaFoldDB" id="A0A2B7YQU2"/>
<evidence type="ECO:0000256" key="1">
    <source>
        <dbReference type="SAM" id="SignalP"/>
    </source>
</evidence>
<gene>
    <name evidence="2" type="ORF">AJ80_02648</name>
</gene>
<sequence length="208" mass="20134">MAMKSIIGLALLGLASAAQTSSVVSVFIPGTDTQSLVGSIIGNDATATTYLIQCAPGVDSSDCGMGPGLTLVSGPKTAALTMGVRDSEFYGEINCSMGGTTLAVCTEIMSGSEANFPGTETATFKSSDIGFMPVTVTAGSITSAAATAPTTTATASGSNALESGTAAANTADASAPASESSTGGMPQITGNAKLVISGAAVALAAIVM</sequence>
<dbReference type="Proteomes" id="UP000224634">
    <property type="component" value="Unassembled WGS sequence"/>
</dbReference>